<dbReference type="SUPFAM" id="SSF51215">
    <property type="entry name" value="Regulatory protein AraC"/>
    <property type="match status" value="1"/>
</dbReference>
<dbReference type="InterPro" id="IPR020449">
    <property type="entry name" value="Tscrpt_reg_AraC-type_HTH"/>
</dbReference>
<dbReference type="SMART" id="SM00342">
    <property type="entry name" value="HTH_ARAC"/>
    <property type="match status" value="1"/>
</dbReference>
<dbReference type="PANTHER" id="PTHR43280:SF28">
    <property type="entry name" value="HTH-TYPE TRANSCRIPTIONAL ACTIVATOR RHAS"/>
    <property type="match status" value="1"/>
</dbReference>
<evidence type="ECO:0000256" key="2">
    <source>
        <dbReference type="ARBA" id="ARBA00023125"/>
    </source>
</evidence>
<dbReference type="Pfam" id="PF02311">
    <property type="entry name" value="AraC_binding"/>
    <property type="match status" value="1"/>
</dbReference>
<keyword evidence="6" id="KW-1185">Reference proteome</keyword>
<evidence type="ECO:0000313" key="6">
    <source>
        <dbReference type="Proteomes" id="UP001596110"/>
    </source>
</evidence>
<proteinExistence type="predicted"/>
<dbReference type="InterPro" id="IPR037923">
    <property type="entry name" value="HTH-like"/>
</dbReference>
<dbReference type="InterPro" id="IPR009057">
    <property type="entry name" value="Homeodomain-like_sf"/>
</dbReference>
<name>A0ABW0UEQ0_9STRE</name>
<reference evidence="6" key="1">
    <citation type="journal article" date="2019" name="Int. J. Syst. Evol. Microbiol.">
        <title>The Global Catalogue of Microorganisms (GCM) 10K type strain sequencing project: providing services to taxonomists for standard genome sequencing and annotation.</title>
        <authorList>
            <consortium name="The Broad Institute Genomics Platform"/>
            <consortium name="The Broad Institute Genome Sequencing Center for Infectious Disease"/>
            <person name="Wu L."/>
            <person name="Ma J."/>
        </authorList>
    </citation>
    <scope>NUCLEOTIDE SEQUENCE [LARGE SCALE GENOMIC DNA]</scope>
    <source>
        <strain evidence="6">DT43</strain>
    </source>
</reference>
<dbReference type="PANTHER" id="PTHR43280">
    <property type="entry name" value="ARAC-FAMILY TRANSCRIPTIONAL REGULATOR"/>
    <property type="match status" value="1"/>
</dbReference>
<dbReference type="InterPro" id="IPR003313">
    <property type="entry name" value="AraC-bd"/>
</dbReference>
<dbReference type="Gene3D" id="2.60.120.280">
    <property type="entry name" value="Regulatory protein AraC"/>
    <property type="match status" value="1"/>
</dbReference>
<protein>
    <submittedName>
        <fullName evidence="5">AraC family transcriptional regulator</fullName>
    </submittedName>
</protein>
<evidence type="ECO:0000313" key="5">
    <source>
        <dbReference type="EMBL" id="MFC5631638.1"/>
    </source>
</evidence>
<dbReference type="InterPro" id="IPR018060">
    <property type="entry name" value="HTH_AraC"/>
</dbReference>
<dbReference type="PROSITE" id="PS01124">
    <property type="entry name" value="HTH_ARAC_FAMILY_2"/>
    <property type="match status" value="1"/>
</dbReference>
<evidence type="ECO:0000259" key="4">
    <source>
        <dbReference type="PROSITE" id="PS01124"/>
    </source>
</evidence>
<comment type="caution">
    <text evidence="5">The sequence shown here is derived from an EMBL/GenBank/DDBJ whole genome shotgun (WGS) entry which is preliminary data.</text>
</comment>
<dbReference type="Gene3D" id="1.10.10.60">
    <property type="entry name" value="Homeodomain-like"/>
    <property type="match status" value="2"/>
</dbReference>
<keyword evidence="2" id="KW-0238">DNA-binding</keyword>
<gene>
    <name evidence="5" type="ORF">ACFPQ3_08705</name>
</gene>
<keyword evidence="1" id="KW-0805">Transcription regulation</keyword>
<dbReference type="EMBL" id="JBHSOJ010000023">
    <property type="protein sequence ID" value="MFC5631638.1"/>
    <property type="molecule type" value="Genomic_DNA"/>
</dbReference>
<keyword evidence="3" id="KW-0804">Transcription</keyword>
<dbReference type="SUPFAM" id="SSF46689">
    <property type="entry name" value="Homeodomain-like"/>
    <property type="match status" value="2"/>
</dbReference>
<dbReference type="Pfam" id="PF12833">
    <property type="entry name" value="HTH_18"/>
    <property type="match status" value="1"/>
</dbReference>
<accession>A0ABW0UEQ0</accession>
<organism evidence="5 6">
    <name type="scientific">Streptococcus caledonicus</name>
    <dbReference type="NCBI Taxonomy" id="2614158"/>
    <lineage>
        <taxon>Bacteria</taxon>
        <taxon>Bacillati</taxon>
        <taxon>Bacillota</taxon>
        <taxon>Bacilli</taxon>
        <taxon>Lactobacillales</taxon>
        <taxon>Streptococcaceae</taxon>
        <taxon>Streptococcus</taxon>
    </lineage>
</organism>
<dbReference type="PRINTS" id="PR00032">
    <property type="entry name" value="HTHARAC"/>
</dbReference>
<feature type="domain" description="HTH araC/xylS-type" evidence="4">
    <location>
        <begin position="170"/>
        <end position="269"/>
    </location>
</feature>
<evidence type="ECO:0000256" key="3">
    <source>
        <dbReference type="ARBA" id="ARBA00023163"/>
    </source>
</evidence>
<dbReference type="RefSeq" id="WP_156806015.1">
    <property type="nucleotide sequence ID" value="NZ_JBHSOJ010000023.1"/>
</dbReference>
<dbReference type="Proteomes" id="UP001596110">
    <property type="component" value="Unassembled WGS sequence"/>
</dbReference>
<evidence type="ECO:0000256" key="1">
    <source>
        <dbReference type="ARBA" id="ARBA00023015"/>
    </source>
</evidence>
<sequence>MISIIPPQITSHVLPLQVVLIGINHDQERVYRPTGMSFFQWFSCRKGVGEFIVGGKKHIIREGEGFLIYPNFPHEYESLTEHWHLDFMGFQGSLSHILLEQLGMTTSGAYHFYAQTPFEESLYDMVHFYEKEQDYSIGLSIRCYELLLKLPQLTEPLVEQSDSNFSHAIHAVIQYIEQHFQDDINLDDIAKACNYSKTYLCTLFKNEMKQTINEFLISYRISKARINLLQNPTKKVYQVAKECGYLDTSYFCKVFKNYEGKTPEEYRKNKVLQEMF</sequence>